<dbReference type="AlphaFoldDB" id="A0A4Y9ZQJ4"/>
<dbReference type="EMBL" id="SFCI01001249">
    <property type="protein sequence ID" value="TFY76303.1"/>
    <property type="molecule type" value="Genomic_DNA"/>
</dbReference>
<accession>A0A4Y9ZQJ4</accession>
<keyword evidence="2" id="KW-1185">Reference proteome</keyword>
<dbReference type="Proteomes" id="UP000298061">
    <property type="component" value="Unassembled WGS sequence"/>
</dbReference>
<name>A0A4Y9ZQJ4_9AGAM</name>
<proteinExistence type="predicted"/>
<reference evidence="1 2" key="1">
    <citation type="submission" date="2019-02" db="EMBL/GenBank/DDBJ databases">
        <title>Genome sequencing of the rare red list fungi Hericium alpestre (H. flagellum).</title>
        <authorList>
            <person name="Buettner E."/>
            <person name="Kellner H."/>
        </authorList>
    </citation>
    <scope>NUCLEOTIDE SEQUENCE [LARGE SCALE GENOMIC DNA]</scope>
    <source>
        <strain evidence="1 2">DSM 108284</strain>
    </source>
</reference>
<organism evidence="1 2">
    <name type="scientific">Hericium alpestre</name>
    <dbReference type="NCBI Taxonomy" id="135208"/>
    <lineage>
        <taxon>Eukaryota</taxon>
        <taxon>Fungi</taxon>
        <taxon>Dikarya</taxon>
        <taxon>Basidiomycota</taxon>
        <taxon>Agaricomycotina</taxon>
        <taxon>Agaricomycetes</taxon>
        <taxon>Russulales</taxon>
        <taxon>Hericiaceae</taxon>
        <taxon>Hericium</taxon>
    </lineage>
</organism>
<evidence type="ECO:0000313" key="1">
    <source>
        <dbReference type="EMBL" id="TFY76303.1"/>
    </source>
</evidence>
<sequence length="227" mass="26250">MPPTHEAATGPTVLFPVCYQRDENGEFIYNKDGKREFTPEAKQYFEKFFELRTKGCEPMTQLPQDLDYSVAKGLKPSKRSKRNSDYKVLFALGLKQHNLDLYLKKHNLRPDPTCRTVYVAAELAVLKHLRERFKMPFLTSDAVLSRTFKSVISFYNNHNYREFEEQVKEEHIDLIASQLEVDPPLWHFAACFPESEEFSAWKKQTEFTGFGPIHALASATESSSEQA</sequence>
<evidence type="ECO:0000313" key="2">
    <source>
        <dbReference type="Proteomes" id="UP000298061"/>
    </source>
</evidence>
<comment type="caution">
    <text evidence="1">The sequence shown here is derived from an EMBL/GenBank/DDBJ whole genome shotgun (WGS) entry which is preliminary data.</text>
</comment>
<gene>
    <name evidence="1" type="ORF">EWM64_g7708</name>
</gene>
<protein>
    <submittedName>
        <fullName evidence="1">Uncharacterized protein</fullName>
    </submittedName>
</protein>